<dbReference type="Pfam" id="PF13620">
    <property type="entry name" value="CarboxypepD_reg"/>
    <property type="match status" value="1"/>
</dbReference>
<dbReference type="Pfam" id="PF07963">
    <property type="entry name" value="N_methyl"/>
    <property type="match status" value="1"/>
</dbReference>
<dbReference type="Proteomes" id="UP000230431">
    <property type="component" value="Unassembled WGS sequence"/>
</dbReference>
<dbReference type="SUPFAM" id="SSF49464">
    <property type="entry name" value="Carboxypeptidase regulatory domain-like"/>
    <property type="match status" value="1"/>
</dbReference>
<evidence type="ECO:0000313" key="2">
    <source>
        <dbReference type="Proteomes" id="UP000230431"/>
    </source>
</evidence>
<accession>A0A2H0RJ03</accession>
<sequence length="589" mass="63058">MPFKNKQKGLTLVEVLVAAALFALLSSGIYQAFVSLSGLAQLSKLKVAAMALAGEQLEIARNLPYNEVGIVDGLPSGKLPYQKTETRGGVLFLVTTTVRNIDDPFDGTIGGNPNDLSPADYKLVAVAIECPSCLHYEPITLTTRVAPKNLEIGTGNGAMFVQVIDANGQPVSDADVTVTNIISTTTLVIQDTTNNDGLLQLIDLPPGDFAYQVMASKDGFSSARTYASGEGGIVTPISPNATVLAGQLTQLSLVIDRLSNLQLKTIDQFCQPTGPFSLRLWGTAVLDAEGNFLVYDEDHTIPAGGSLNLNNLNWDTYNFTPEDVGFVIAGSFPLQSVLLAPGATMEVRMLLTAPAGRGMLVAAKDGSTGLPLSEVAVTLSQGGDPTTLTTSQGFLRETDWSAGGGTTDGNIEIADPAGELKLKKILDQYVDSGYLISQVFDIGTATTTFYNLTWQPLDQASSTGENSVRFQLATSNDEATSTWNFLGPDGTGDSFYTTSQTDIHSTHDNQRYLRYKVYLATADPDFTPNLAEVAVTYGSECLPFGQVFFANLNSGEYQVTAQKDGYQDYYSLEEVSADWQILEVVLNPL</sequence>
<dbReference type="InterPro" id="IPR012902">
    <property type="entry name" value="N_methyl_site"/>
</dbReference>
<dbReference type="PROSITE" id="PS00409">
    <property type="entry name" value="PROKAR_NTER_METHYL"/>
    <property type="match status" value="1"/>
</dbReference>
<evidence type="ECO:0000313" key="1">
    <source>
        <dbReference type="EMBL" id="PIR46420.1"/>
    </source>
</evidence>
<dbReference type="InterPro" id="IPR008969">
    <property type="entry name" value="CarboxyPept-like_regulatory"/>
</dbReference>
<dbReference type="AlphaFoldDB" id="A0A2H0RJ03"/>
<organism evidence="1 2">
    <name type="scientific">Candidatus Vogelbacteria bacterium CG10_big_fil_rev_8_21_14_0_10_49_38</name>
    <dbReference type="NCBI Taxonomy" id="1975043"/>
    <lineage>
        <taxon>Bacteria</taxon>
        <taxon>Candidatus Vogeliibacteriota</taxon>
    </lineage>
</organism>
<proteinExistence type="predicted"/>
<gene>
    <name evidence="1" type="ORF">COV08_00610</name>
</gene>
<comment type="caution">
    <text evidence="1">The sequence shown here is derived from an EMBL/GenBank/DDBJ whole genome shotgun (WGS) entry which is preliminary data.</text>
</comment>
<dbReference type="Gene3D" id="2.60.40.1120">
    <property type="entry name" value="Carboxypeptidase-like, regulatory domain"/>
    <property type="match status" value="1"/>
</dbReference>
<dbReference type="NCBIfam" id="TIGR02532">
    <property type="entry name" value="IV_pilin_GFxxxE"/>
    <property type="match status" value="1"/>
</dbReference>
<name>A0A2H0RJ03_9BACT</name>
<reference evidence="1 2" key="1">
    <citation type="submission" date="2017-09" db="EMBL/GenBank/DDBJ databases">
        <title>Depth-based differentiation of microbial function through sediment-hosted aquifers and enrichment of novel symbionts in the deep terrestrial subsurface.</title>
        <authorList>
            <person name="Probst A.J."/>
            <person name="Ladd B."/>
            <person name="Jarett J.K."/>
            <person name="Geller-Mcgrath D.E."/>
            <person name="Sieber C.M."/>
            <person name="Emerson J.B."/>
            <person name="Anantharaman K."/>
            <person name="Thomas B.C."/>
            <person name="Malmstrom R."/>
            <person name="Stieglmeier M."/>
            <person name="Klingl A."/>
            <person name="Woyke T."/>
            <person name="Ryan C.M."/>
            <person name="Banfield J.F."/>
        </authorList>
    </citation>
    <scope>NUCLEOTIDE SEQUENCE [LARGE SCALE GENOMIC DNA]</scope>
    <source>
        <strain evidence="1">CG10_big_fil_rev_8_21_14_0_10_49_38</strain>
    </source>
</reference>
<protein>
    <submittedName>
        <fullName evidence="1">Uncharacterized protein</fullName>
    </submittedName>
</protein>
<dbReference type="EMBL" id="PCYK01000003">
    <property type="protein sequence ID" value="PIR46420.1"/>
    <property type="molecule type" value="Genomic_DNA"/>
</dbReference>